<evidence type="ECO:0000313" key="2">
    <source>
        <dbReference type="EMBL" id="GAA2030644.1"/>
    </source>
</evidence>
<proteinExistence type="predicted"/>
<comment type="caution">
    <text evidence="2">The sequence shown here is derived from an EMBL/GenBank/DDBJ whole genome shotgun (WGS) entry which is preliminary data.</text>
</comment>
<dbReference type="EMBL" id="BAAAQN010000017">
    <property type="protein sequence ID" value="GAA2030644.1"/>
    <property type="molecule type" value="Genomic_DNA"/>
</dbReference>
<organism evidence="2 3">
    <name type="scientific">Catenulispora yoronensis</name>
    <dbReference type="NCBI Taxonomy" id="450799"/>
    <lineage>
        <taxon>Bacteria</taxon>
        <taxon>Bacillati</taxon>
        <taxon>Actinomycetota</taxon>
        <taxon>Actinomycetes</taxon>
        <taxon>Catenulisporales</taxon>
        <taxon>Catenulisporaceae</taxon>
        <taxon>Catenulispora</taxon>
    </lineage>
</organism>
<dbReference type="Proteomes" id="UP001500751">
    <property type="component" value="Unassembled WGS sequence"/>
</dbReference>
<feature type="transmembrane region" description="Helical" evidence="1">
    <location>
        <begin position="43"/>
        <end position="64"/>
    </location>
</feature>
<sequence>MLLSARAKPGIVATINDAVPNHVAVRTHGLCRRFLSRLLGRDGGVAVGIVLIPCVVAIAVRTAVITSRTGDRNIDGGVSLRQVTVCEAMFTLKVGGVICVTCENGFATS</sequence>
<keyword evidence="1" id="KW-0472">Membrane</keyword>
<keyword evidence="1" id="KW-0812">Transmembrane</keyword>
<keyword evidence="1" id="KW-1133">Transmembrane helix</keyword>
<keyword evidence="3" id="KW-1185">Reference proteome</keyword>
<evidence type="ECO:0000313" key="3">
    <source>
        <dbReference type="Proteomes" id="UP001500751"/>
    </source>
</evidence>
<gene>
    <name evidence="2" type="ORF">GCM10009839_32990</name>
</gene>
<name>A0ABN2U852_9ACTN</name>
<protein>
    <submittedName>
        <fullName evidence="2">Uncharacterized protein</fullName>
    </submittedName>
</protein>
<accession>A0ABN2U852</accession>
<evidence type="ECO:0000256" key="1">
    <source>
        <dbReference type="SAM" id="Phobius"/>
    </source>
</evidence>
<reference evidence="2 3" key="1">
    <citation type="journal article" date="2019" name="Int. J. Syst. Evol. Microbiol.">
        <title>The Global Catalogue of Microorganisms (GCM) 10K type strain sequencing project: providing services to taxonomists for standard genome sequencing and annotation.</title>
        <authorList>
            <consortium name="The Broad Institute Genomics Platform"/>
            <consortium name="The Broad Institute Genome Sequencing Center for Infectious Disease"/>
            <person name="Wu L."/>
            <person name="Ma J."/>
        </authorList>
    </citation>
    <scope>NUCLEOTIDE SEQUENCE [LARGE SCALE GENOMIC DNA]</scope>
    <source>
        <strain evidence="2 3">JCM 16014</strain>
    </source>
</reference>